<dbReference type="CDD" id="cd12169">
    <property type="entry name" value="PGDH_like_1"/>
    <property type="match status" value="1"/>
</dbReference>
<feature type="domain" description="D-isomer specific 2-hydroxyacid dehydrogenase catalytic" evidence="5">
    <location>
        <begin position="15"/>
        <end position="309"/>
    </location>
</feature>
<dbReference type="SUPFAM" id="SSF52283">
    <property type="entry name" value="Formate/glycerate dehydrogenase catalytic domain-like"/>
    <property type="match status" value="1"/>
</dbReference>
<dbReference type="PROSITE" id="PS00671">
    <property type="entry name" value="D_2_HYDROXYACID_DH_3"/>
    <property type="match status" value="1"/>
</dbReference>
<dbReference type="Pfam" id="PF02826">
    <property type="entry name" value="2-Hacid_dh_C"/>
    <property type="match status" value="1"/>
</dbReference>
<evidence type="ECO:0000256" key="4">
    <source>
        <dbReference type="RuleBase" id="RU003719"/>
    </source>
</evidence>
<dbReference type="AlphaFoldDB" id="G6EG97"/>
<evidence type="ECO:0000313" key="7">
    <source>
        <dbReference type="EMBL" id="EHJ59786.1"/>
    </source>
</evidence>
<dbReference type="InterPro" id="IPR006140">
    <property type="entry name" value="D-isomer_DH_NAD-bd"/>
</dbReference>
<sequence length="315" mass="33930">MKIAFLDDFHCAYAETDGVKRLKEIGEVTIFTEPLAGPEALRGYEAIVATRERTKLTADYIARLPDARIIAQTGNHAYHIDLAAAQERGLVIAKATGGFCGAAGELAFGLMMAIMRQIPATDQAMRRGEWPMPMTRVLRGKTLGIVGLGNIGKFVARIAQVFGMRVLAWGSRLTPETAAAENCEYRTLEALMAESDVVSIHATLSPQTTGMISRELLGLMKPTAYLVNTARGAIIDEAALVDVLRAGGIAGAALDVFESEPLAEDHPLRGLPNTVLTPHLGWPTDEMYDQFATAAADAIIDFVNGRDVPQFLPGH</sequence>
<comment type="similarity">
    <text evidence="1 4">Belongs to the D-isomer specific 2-hydroxyacid dehydrogenase family.</text>
</comment>
<evidence type="ECO:0000313" key="8">
    <source>
        <dbReference type="Proteomes" id="UP000004030"/>
    </source>
</evidence>
<dbReference type="GO" id="GO:0016616">
    <property type="term" value="F:oxidoreductase activity, acting on the CH-OH group of donors, NAD or NADP as acceptor"/>
    <property type="evidence" value="ECO:0007669"/>
    <property type="project" value="InterPro"/>
</dbReference>
<keyword evidence="2 4" id="KW-0560">Oxidoreductase</keyword>
<keyword evidence="3" id="KW-0520">NAD</keyword>
<dbReference type="eggNOG" id="COG1052">
    <property type="taxonomic scope" value="Bacteria"/>
</dbReference>
<organism evidence="7 8">
    <name type="scientific">Novosphingobium pentaromativorans US6-1</name>
    <dbReference type="NCBI Taxonomy" id="1088721"/>
    <lineage>
        <taxon>Bacteria</taxon>
        <taxon>Pseudomonadati</taxon>
        <taxon>Pseudomonadota</taxon>
        <taxon>Alphaproteobacteria</taxon>
        <taxon>Sphingomonadales</taxon>
        <taxon>Sphingomonadaceae</taxon>
        <taxon>Novosphingobium</taxon>
    </lineage>
</organism>
<dbReference type="SUPFAM" id="SSF51735">
    <property type="entry name" value="NAD(P)-binding Rossmann-fold domains"/>
    <property type="match status" value="1"/>
</dbReference>
<name>G6EG97_9SPHN</name>
<dbReference type="EMBL" id="AGFM01000054">
    <property type="protein sequence ID" value="EHJ59786.1"/>
    <property type="molecule type" value="Genomic_DNA"/>
</dbReference>
<evidence type="ECO:0000256" key="3">
    <source>
        <dbReference type="ARBA" id="ARBA00023027"/>
    </source>
</evidence>
<dbReference type="FunFam" id="3.40.50.720:FF:000203">
    <property type="entry name" value="D-3-phosphoglycerate dehydrogenase (SerA)"/>
    <property type="match status" value="1"/>
</dbReference>
<evidence type="ECO:0000259" key="5">
    <source>
        <dbReference type="Pfam" id="PF00389"/>
    </source>
</evidence>
<dbReference type="PANTHER" id="PTHR42789:SF1">
    <property type="entry name" value="D-ISOMER SPECIFIC 2-HYDROXYACID DEHYDROGENASE FAMILY PROTEIN (AFU_ORTHOLOGUE AFUA_6G10090)"/>
    <property type="match status" value="1"/>
</dbReference>
<dbReference type="OrthoDB" id="9793626at2"/>
<protein>
    <submittedName>
        <fullName evidence="7">Uncharacterized protein</fullName>
    </submittedName>
</protein>
<keyword evidence="8" id="KW-1185">Reference proteome</keyword>
<dbReference type="InterPro" id="IPR029753">
    <property type="entry name" value="D-isomer_DH_CS"/>
</dbReference>
<gene>
    <name evidence="7" type="ORF">NSU_3368</name>
</gene>
<dbReference type="Pfam" id="PF00389">
    <property type="entry name" value="2-Hacid_dh"/>
    <property type="match status" value="1"/>
</dbReference>
<dbReference type="InterPro" id="IPR036291">
    <property type="entry name" value="NAD(P)-bd_dom_sf"/>
</dbReference>
<dbReference type="Proteomes" id="UP000004030">
    <property type="component" value="Unassembled WGS sequence"/>
</dbReference>
<dbReference type="PATRIC" id="fig|1088721.3.peg.3324"/>
<dbReference type="InterPro" id="IPR006139">
    <property type="entry name" value="D-isomer_2_OHA_DH_cat_dom"/>
</dbReference>
<evidence type="ECO:0000259" key="6">
    <source>
        <dbReference type="Pfam" id="PF02826"/>
    </source>
</evidence>
<reference evidence="7 8" key="1">
    <citation type="journal article" date="2012" name="J. Bacteriol.">
        <title>Genome sequence of benzo(a)pyrene-degrading bacterium Novosphingobium pentaromativorans US6-1.</title>
        <authorList>
            <person name="Luo Y.R."/>
            <person name="Kang S.G."/>
            <person name="Kim S.J."/>
            <person name="Kim M.R."/>
            <person name="Li N."/>
            <person name="Lee J.H."/>
            <person name="Kwon K.K."/>
        </authorList>
    </citation>
    <scope>NUCLEOTIDE SEQUENCE [LARGE SCALE GENOMIC DNA]</scope>
    <source>
        <strain evidence="7 8">US6-1</strain>
    </source>
</reference>
<accession>G6EG97</accession>
<dbReference type="InterPro" id="IPR050857">
    <property type="entry name" value="D-2-hydroxyacid_DH"/>
</dbReference>
<evidence type="ECO:0000256" key="1">
    <source>
        <dbReference type="ARBA" id="ARBA00005854"/>
    </source>
</evidence>
<proteinExistence type="inferred from homology"/>
<feature type="domain" description="D-isomer specific 2-hydroxyacid dehydrogenase NAD-binding" evidence="6">
    <location>
        <begin position="108"/>
        <end position="281"/>
    </location>
</feature>
<dbReference type="Gene3D" id="3.40.50.720">
    <property type="entry name" value="NAD(P)-binding Rossmann-like Domain"/>
    <property type="match status" value="2"/>
</dbReference>
<dbReference type="GO" id="GO:0051287">
    <property type="term" value="F:NAD binding"/>
    <property type="evidence" value="ECO:0007669"/>
    <property type="project" value="InterPro"/>
</dbReference>
<evidence type="ECO:0000256" key="2">
    <source>
        <dbReference type="ARBA" id="ARBA00023002"/>
    </source>
</evidence>
<dbReference type="PANTHER" id="PTHR42789">
    <property type="entry name" value="D-ISOMER SPECIFIC 2-HYDROXYACID DEHYDROGENASE FAMILY PROTEIN (AFU_ORTHOLOGUE AFUA_6G10090)"/>
    <property type="match status" value="1"/>
</dbReference>
<dbReference type="KEGG" id="npn:JI59_22135"/>
<dbReference type="RefSeq" id="WP_007014276.1">
    <property type="nucleotide sequence ID" value="NZ_AGFM01000054.1"/>
</dbReference>
<comment type="caution">
    <text evidence="7">The sequence shown here is derived from an EMBL/GenBank/DDBJ whole genome shotgun (WGS) entry which is preliminary data.</text>
</comment>